<evidence type="ECO:0000313" key="2">
    <source>
        <dbReference type="EMBL" id="GIH04604.1"/>
    </source>
</evidence>
<dbReference type="GO" id="GO:0016779">
    <property type="term" value="F:nucleotidyltransferase activity"/>
    <property type="evidence" value="ECO:0007669"/>
    <property type="project" value="InterPro"/>
</dbReference>
<dbReference type="GO" id="GO:0051607">
    <property type="term" value="P:defense response to virus"/>
    <property type="evidence" value="ECO:0007669"/>
    <property type="project" value="UniProtKB-KW"/>
</dbReference>
<dbReference type="AlphaFoldDB" id="A0A8J3Q637"/>
<evidence type="ECO:0000313" key="3">
    <source>
        <dbReference type="Proteomes" id="UP000612899"/>
    </source>
</evidence>
<dbReference type="EMBL" id="BONY01000013">
    <property type="protein sequence ID" value="GIH04604.1"/>
    <property type="molecule type" value="Genomic_DNA"/>
</dbReference>
<sequence>MPRSVAQAFDEFLRRLTPLESEREARAKHRDSVEASLRNSIEVNRFIEIGSFVNGTGIRKHCDVDLLVSIKGAKPGSSDTALGWVKNALTASFPNTKVSISRPAVVVEFANGDGAWNVMPAFAAGRRDDNFPLYEVPGYDTGWMDSAPDAHASYVNDVNNISKVSGAAKNLARLAKAWKYYNEMPVSSFYLEMRAAEYISSEETHIPVWDICGLLQRLDQLRLAPMKDPKTVTGQFDACATPAIRDESVAKLRRGANRARKALEAFHNEDTPEVFYYLDLLFGGNFPGRY</sequence>
<accession>A0A8J3Q637</accession>
<comment type="caution">
    <text evidence="2">The sequence shown here is derived from an EMBL/GenBank/DDBJ whole genome shotgun (WGS) entry which is preliminary data.</text>
</comment>
<reference evidence="2" key="1">
    <citation type="submission" date="2021-01" db="EMBL/GenBank/DDBJ databases">
        <title>Whole genome shotgun sequence of Rhizocola hellebori NBRC 109834.</title>
        <authorList>
            <person name="Komaki H."/>
            <person name="Tamura T."/>
        </authorList>
    </citation>
    <scope>NUCLEOTIDE SEQUENCE</scope>
    <source>
        <strain evidence="2">NBRC 109834</strain>
    </source>
</reference>
<keyword evidence="3" id="KW-1185">Reference proteome</keyword>
<dbReference type="CDD" id="cd05400">
    <property type="entry name" value="NT_2-5OAS_ClassI-CCAase"/>
    <property type="match status" value="1"/>
</dbReference>
<dbReference type="Proteomes" id="UP000612899">
    <property type="component" value="Unassembled WGS sequence"/>
</dbReference>
<gene>
    <name evidence="2" type="ORF">Rhe02_26710</name>
</gene>
<evidence type="ECO:0008006" key="4">
    <source>
        <dbReference type="Google" id="ProtNLM"/>
    </source>
</evidence>
<organism evidence="2 3">
    <name type="scientific">Rhizocola hellebori</name>
    <dbReference type="NCBI Taxonomy" id="1392758"/>
    <lineage>
        <taxon>Bacteria</taxon>
        <taxon>Bacillati</taxon>
        <taxon>Actinomycetota</taxon>
        <taxon>Actinomycetes</taxon>
        <taxon>Micromonosporales</taxon>
        <taxon>Micromonosporaceae</taxon>
        <taxon>Rhizocola</taxon>
    </lineage>
</organism>
<dbReference type="InterPro" id="IPR043519">
    <property type="entry name" value="NT_sf"/>
</dbReference>
<dbReference type="InterPro" id="IPR006116">
    <property type="entry name" value="NT_2-5OAS_ClassI-CCAase"/>
</dbReference>
<dbReference type="RefSeq" id="WP_203908478.1">
    <property type="nucleotide sequence ID" value="NZ_BONY01000013.1"/>
</dbReference>
<evidence type="ECO:0000256" key="1">
    <source>
        <dbReference type="ARBA" id="ARBA00023118"/>
    </source>
</evidence>
<dbReference type="Gene3D" id="3.30.460.10">
    <property type="entry name" value="Beta Polymerase, domain 2"/>
    <property type="match status" value="1"/>
</dbReference>
<protein>
    <recommendedName>
        <fullName evidence="4">Nucleotidyltransferase</fullName>
    </recommendedName>
</protein>
<name>A0A8J3Q637_9ACTN</name>
<proteinExistence type="predicted"/>
<dbReference type="SUPFAM" id="SSF81301">
    <property type="entry name" value="Nucleotidyltransferase"/>
    <property type="match status" value="1"/>
</dbReference>
<keyword evidence="1" id="KW-0051">Antiviral defense</keyword>
<dbReference type="Pfam" id="PF18144">
    <property type="entry name" value="SMODS"/>
    <property type="match status" value="1"/>
</dbReference>